<evidence type="ECO:0000313" key="3">
    <source>
        <dbReference type="EMBL" id="KKU21877.1"/>
    </source>
</evidence>
<dbReference type="EMBL" id="LCLS01000010">
    <property type="protein sequence ID" value="KKU21877.1"/>
    <property type="molecule type" value="Genomic_DNA"/>
</dbReference>
<organism evidence="3 4">
    <name type="scientific">Candidatus Nomurabacteria bacterium GW2011_GWA1_46_11</name>
    <dbReference type="NCBI Taxonomy" id="1618732"/>
    <lineage>
        <taxon>Bacteria</taxon>
        <taxon>Candidatus Nomuraibacteriota</taxon>
    </lineage>
</organism>
<dbReference type="AlphaFoldDB" id="A0A0G1NNF6"/>
<accession>A0A0G1NNF6</accession>
<protein>
    <recommendedName>
        <fullName evidence="2">DUF5652 domain-containing protein</fullName>
    </recommendedName>
</protein>
<evidence type="ECO:0000313" key="4">
    <source>
        <dbReference type="Proteomes" id="UP000034107"/>
    </source>
</evidence>
<keyword evidence="1" id="KW-0812">Transmembrane</keyword>
<dbReference type="InterPro" id="IPR043712">
    <property type="entry name" value="DUF5652"/>
</dbReference>
<feature type="domain" description="DUF5652" evidence="2">
    <location>
        <begin position="18"/>
        <end position="75"/>
    </location>
</feature>
<dbReference type="Proteomes" id="UP000034107">
    <property type="component" value="Unassembled WGS sequence"/>
</dbReference>
<comment type="caution">
    <text evidence="3">The sequence shown here is derived from an EMBL/GenBank/DDBJ whole genome shotgun (WGS) entry which is preliminary data.</text>
</comment>
<reference evidence="3 4" key="1">
    <citation type="journal article" date="2015" name="Nature">
        <title>rRNA introns, odd ribosomes, and small enigmatic genomes across a large radiation of phyla.</title>
        <authorList>
            <person name="Brown C.T."/>
            <person name="Hug L.A."/>
            <person name="Thomas B.C."/>
            <person name="Sharon I."/>
            <person name="Castelle C.J."/>
            <person name="Singh A."/>
            <person name="Wilkins M.J."/>
            <person name="Williams K.H."/>
            <person name="Banfield J.F."/>
        </authorList>
    </citation>
    <scope>NUCLEOTIDE SEQUENCE [LARGE SCALE GENOMIC DNA]</scope>
</reference>
<name>A0A0G1NNF6_9BACT</name>
<feature type="transmembrane region" description="Helical" evidence="1">
    <location>
        <begin position="46"/>
        <end position="68"/>
    </location>
</feature>
<gene>
    <name evidence="3" type="ORF">UX31_C0010G0008</name>
</gene>
<keyword evidence="1" id="KW-1133">Transmembrane helix</keyword>
<evidence type="ECO:0000259" key="2">
    <source>
        <dbReference type="Pfam" id="PF18893"/>
    </source>
</evidence>
<dbReference type="Pfam" id="PF18893">
    <property type="entry name" value="DUF5652"/>
    <property type="match status" value="1"/>
</dbReference>
<keyword evidence="1" id="KW-0472">Membrane</keyword>
<evidence type="ECO:0000256" key="1">
    <source>
        <dbReference type="SAM" id="Phobius"/>
    </source>
</evidence>
<sequence>MDMDIFGGGLIGGLSNEQLALIVLIQIWDLIWKSLALWRAARSRDVFWFVLLILVNSAGLLPAFYLFYMSKSPKRKILHIKMPSITKVGGDKVEDIKKSLKKKNKK</sequence>
<proteinExistence type="predicted"/>